<dbReference type="Proteomes" id="UP000699462">
    <property type="component" value="Unassembled WGS sequence"/>
</dbReference>
<dbReference type="GO" id="GO:0006893">
    <property type="term" value="P:Golgi to plasma membrane transport"/>
    <property type="evidence" value="ECO:0007669"/>
    <property type="project" value="TreeGrafter"/>
</dbReference>
<reference evidence="1 2" key="1">
    <citation type="submission" date="2019-07" db="EMBL/GenBank/DDBJ databases">
        <title>Annotation for the trematode Paragonimus westermani.</title>
        <authorList>
            <person name="Choi Y.-J."/>
        </authorList>
    </citation>
    <scope>NUCLEOTIDE SEQUENCE [LARGE SCALE GENOMIC DNA]</scope>
    <source>
        <strain evidence="1">180907_Pwestermani</strain>
    </source>
</reference>
<dbReference type="GO" id="GO:0045159">
    <property type="term" value="F:myosin II binding"/>
    <property type="evidence" value="ECO:0007669"/>
    <property type="project" value="TreeGrafter"/>
</dbReference>
<dbReference type="GO" id="GO:0005886">
    <property type="term" value="C:plasma membrane"/>
    <property type="evidence" value="ECO:0007669"/>
    <property type="project" value="TreeGrafter"/>
</dbReference>
<comment type="caution">
    <text evidence="1">The sequence shown here is derived from an EMBL/GenBank/DDBJ whole genome shotgun (WGS) entry which is preliminary data.</text>
</comment>
<dbReference type="InterPro" id="IPR015943">
    <property type="entry name" value="WD40/YVTN_repeat-like_dom_sf"/>
</dbReference>
<keyword evidence="2" id="KW-1185">Reference proteome</keyword>
<dbReference type="GO" id="GO:0005096">
    <property type="term" value="F:GTPase activator activity"/>
    <property type="evidence" value="ECO:0007669"/>
    <property type="project" value="TreeGrafter"/>
</dbReference>
<gene>
    <name evidence="1" type="ORF">P879_02160</name>
</gene>
<dbReference type="SUPFAM" id="SSF50978">
    <property type="entry name" value="WD40 repeat-like"/>
    <property type="match status" value="1"/>
</dbReference>
<dbReference type="GO" id="GO:0006887">
    <property type="term" value="P:exocytosis"/>
    <property type="evidence" value="ECO:0007669"/>
    <property type="project" value="TreeGrafter"/>
</dbReference>
<sequence length="286" mass="32027">MASRSKKLLKVIDGIRSWNISASQANSHGSLPDIVELLKSDHFQVGKIAIHGFPYHPTCMAFDPVQKIIALGTKAGIIRIFGRPGVDYVVSHPSSSAVIQIVFLVNEGGLVSICQDDVVHLWNIRQKNPELVHSLQFKREHLVCGHVPVGSGWLYLGTDKGNVHFVNVQRFATSGYVINWNKAIEMNQSTHPGRVIQITENPQDSSKLLIGYSSGFLVLWDLRTKSAEARFKYSENLNGFCWHWEGKQFMTCHNYGLLAIWSLRQPQRPTSICCPHGKPPDFITVS</sequence>
<dbReference type="InterPro" id="IPR036322">
    <property type="entry name" value="WD40_repeat_dom_sf"/>
</dbReference>
<organism evidence="1 2">
    <name type="scientific">Paragonimus westermani</name>
    <dbReference type="NCBI Taxonomy" id="34504"/>
    <lineage>
        <taxon>Eukaryota</taxon>
        <taxon>Metazoa</taxon>
        <taxon>Spiralia</taxon>
        <taxon>Lophotrochozoa</taxon>
        <taxon>Platyhelminthes</taxon>
        <taxon>Trematoda</taxon>
        <taxon>Digenea</taxon>
        <taxon>Plagiorchiida</taxon>
        <taxon>Troglotremata</taxon>
        <taxon>Troglotrematidae</taxon>
        <taxon>Paragonimus</taxon>
    </lineage>
</organism>
<evidence type="ECO:0000313" key="2">
    <source>
        <dbReference type="Proteomes" id="UP000699462"/>
    </source>
</evidence>
<dbReference type="AlphaFoldDB" id="A0A8T0DYJ3"/>
<name>A0A8T0DYJ3_9TREM</name>
<dbReference type="OrthoDB" id="19944at2759"/>
<dbReference type="FunFam" id="2.130.10.10:FF:000521">
    <property type="entry name" value="syntaxin-binding protein 5-like isoform X1"/>
    <property type="match status" value="1"/>
</dbReference>
<dbReference type="EMBL" id="JTDF01000387">
    <property type="protein sequence ID" value="KAF8571661.1"/>
    <property type="molecule type" value="Genomic_DNA"/>
</dbReference>
<dbReference type="GO" id="GO:0019905">
    <property type="term" value="F:syntaxin binding"/>
    <property type="evidence" value="ECO:0007669"/>
    <property type="project" value="TreeGrafter"/>
</dbReference>
<dbReference type="GO" id="GO:0031201">
    <property type="term" value="C:SNARE complex"/>
    <property type="evidence" value="ECO:0007669"/>
    <property type="project" value="TreeGrafter"/>
</dbReference>
<dbReference type="PANTHER" id="PTHR10241:SF25">
    <property type="entry name" value="TOMOSYN, ISOFORM C"/>
    <property type="match status" value="1"/>
</dbReference>
<accession>A0A8T0DYJ3</accession>
<dbReference type="Gene3D" id="2.130.10.10">
    <property type="entry name" value="YVTN repeat-like/Quinoprotein amine dehydrogenase"/>
    <property type="match status" value="2"/>
</dbReference>
<proteinExistence type="predicted"/>
<dbReference type="PANTHER" id="PTHR10241">
    <property type="entry name" value="LETHAL 2 GIANT LARVAE PROTEIN"/>
    <property type="match status" value="1"/>
</dbReference>
<evidence type="ECO:0000313" key="1">
    <source>
        <dbReference type="EMBL" id="KAF8571661.1"/>
    </source>
</evidence>
<protein>
    <submittedName>
        <fullName evidence="1">Syntaxin-binding protein 5</fullName>
    </submittedName>
</protein>